<comment type="caution">
    <text evidence="1">The sequence shown here is derived from an EMBL/GenBank/DDBJ whole genome shotgun (WGS) entry which is preliminary data.</text>
</comment>
<dbReference type="InterPro" id="IPR039537">
    <property type="entry name" value="Retrotran_Ty1/copia-like"/>
</dbReference>
<dbReference type="Gene3D" id="3.30.420.10">
    <property type="entry name" value="Ribonuclease H-like superfamily/Ribonuclease H"/>
    <property type="match status" value="1"/>
</dbReference>
<evidence type="ECO:0000313" key="1">
    <source>
        <dbReference type="EMBL" id="GAA0151460.1"/>
    </source>
</evidence>
<dbReference type="InterPro" id="IPR036397">
    <property type="entry name" value="RNaseH_sf"/>
</dbReference>
<organism evidence="1 2">
    <name type="scientific">Lithospermum erythrorhizon</name>
    <name type="common">Purple gromwell</name>
    <name type="synonym">Lithospermum officinale var. erythrorhizon</name>
    <dbReference type="NCBI Taxonomy" id="34254"/>
    <lineage>
        <taxon>Eukaryota</taxon>
        <taxon>Viridiplantae</taxon>
        <taxon>Streptophyta</taxon>
        <taxon>Embryophyta</taxon>
        <taxon>Tracheophyta</taxon>
        <taxon>Spermatophyta</taxon>
        <taxon>Magnoliopsida</taxon>
        <taxon>eudicotyledons</taxon>
        <taxon>Gunneridae</taxon>
        <taxon>Pentapetalae</taxon>
        <taxon>asterids</taxon>
        <taxon>lamiids</taxon>
        <taxon>Boraginales</taxon>
        <taxon>Boraginaceae</taxon>
        <taxon>Boraginoideae</taxon>
        <taxon>Lithospermeae</taxon>
        <taxon>Lithospermum</taxon>
    </lineage>
</organism>
<evidence type="ECO:0000313" key="2">
    <source>
        <dbReference type="Proteomes" id="UP001454036"/>
    </source>
</evidence>
<protein>
    <submittedName>
        <fullName evidence="1">Uncharacterized protein</fullName>
    </submittedName>
</protein>
<dbReference type="PANTHER" id="PTHR42648:SF31">
    <property type="entry name" value="RNA-DIRECTED DNA POLYMERASE"/>
    <property type="match status" value="1"/>
</dbReference>
<name>A0AAV3PMB5_LITER</name>
<sequence length="156" mass="17450">MNGKEDGCSEQLQTQANFAGFDHFDAESSNILAIAKADKELYVLSEESFECSFIQGFVASCIQNSSIFSCNAEPCYVCPLAKQQPLMFNKSCDHSTVLFDLVHIDLWGPYKVATLQDTKYFLTLVEDSSRSTWTLLLSSKVQVLSAVKSFFNMVKK</sequence>
<accession>A0AAV3PMB5</accession>
<reference evidence="1 2" key="1">
    <citation type="submission" date="2024-01" db="EMBL/GenBank/DDBJ databases">
        <title>The complete chloroplast genome sequence of Lithospermum erythrorhizon: insights into the phylogenetic relationship among Boraginaceae species and the maternal lineages of purple gromwells.</title>
        <authorList>
            <person name="Okada T."/>
            <person name="Watanabe K."/>
        </authorList>
    </citation>
    <scope>NUCLEOTIDE SEQUENCE [LARGE SCALE GENOMIC DNA]</scope>
</reference>
<dbReference type="Proteomes" id="UP001454036">
    <property type="component" value="Unassembled WGS sequence"/>
</dbReference>
<proteinExistence type="predicted"/>
<gene>
    <name evidence="1" type="ORF">LIER_10174</name>
</gene>
<keyword evidence="2" id="KW-1185">Reference proteome</keyword>
<dbReference type="EMBL" id="BAABME010001791">
    <property type="protein sequence ID" value="GAA0151460.1"/>
    <property type="molecule type" value="Genomic_DNA"/>
</dbReference>
<dbReference type="AlphaFoldDB" id="A0AAV3PMB5"/>
<dbReference type="PANTHER" id="PTHR42648">
    <property type="entry name" value="TRANSPOSASE, PUTATIVE-RELATED"/>
    <property type="match status" value="1"/>
</dbReference>
<dbReference type="GO" id="GO:0003676">
    <property type="term" value="F:nucleic acid binding"/>
    <property type="evidence" value="ECO:0007669"/>
    <property type="project" value="InterPro"/>
</dbReference>